<reference evidence="1" key="1">
    <citation type="journal article" date="2021" name="Pharmaceuticals (Basel)">
        <title>epsilon(2)-Phages Are Naturally Bred and Have a Vastly Improved Host Range in Staphylococcus aureus over Wild Type Phages.</title>
        <authorList>
            <person name="Saez Moreno D."/>
            <person name="Visram Z."/>
            <person name="Mutti M."/>
            <person name="Restrepo-Cordoba M."/>
            <person name="Hartmann S."/>
            <person name="Kremers A.I."/>
            <person name="Tisakova L."/>
            <person name="Schertler S."/>
            <person name="Wittmann J."/>
            <person name="Kalali B."/>
            <person name="Monecke S."/>
            <person name="Ehricht R."/>
            <person name="Resch G."/>
            <person name="Corsini L."/>
        </authorList>
    </citation>
    <scope>NUCLEOTIDE SEQUENCE</scope>
</reference>
<evidence type="ECO:0000313" key="1">
    <source>
        <dbReference type="EMBL" id="QVD58971.1"/>
    </source>
</evidence>
<name>A0A8E5KDB4_9CAUD</name>
<evidence type="ECO:0000313" key="2">
    <source>
        <dbReference type="Proteomes" id="UP000679031"/>
    </source>
</evidence>
<organism evidence="1 2">
    <name type="scientific">Staphylococcus phage Romulus</name>
    <dbReference type="NCBI Taxonomy" id="2834981"/>
    <lineage>
        <taxon>Viruses</taxon>
        <taxon>Duplodnaviria</taxon>
        <taxon>Heunggongvirae</taxon>
        <taxon>Uroviricota</taxon>
        <taxon>Caudoviricetes</taxon>
        <taxon>Herelleviridae</taxon>
        <taxon>Twortvirinae</taxon>
        <taxon>Silviavirus</taxon>
        <taxon>Silviavirus remus</taxon>
    </lineage>
</organism>
<dbReference type="Proteomes" id="UP000679031">
    <property type="component" value="Segment"/>
</dbReference>
<protein>
    <submittedName>
        <fullName evidence="1">Uncharacterized protein</fullName>
    </submittedName>
</protein>
<proteinExistence type="predicted"/>
<dbReference type="EMBL" id="MW546077">
    <property type="protein sequence ID" value="QVD58971.1"/>
    <property type="molecule type" value="Genomic_DNA"/>
</dbReference>
<sequence>MMRVLKRGYVEKGIGFIKFYKFLTTVDTNMASAKQIYYTESLIGRAIINEKFTTKKDIWDKLDLLPHTKLEDLDNKQMSEVIKTLSQINEQ</sequence>
<gene>
    <name evidence="1" type="ORF">Romulus_139</name>
</gene>
<accession>A0A8E5KDB4</accession>